<protein>
    <submittedName>
        <fullName evidence="1">TIGR03085 family protein</fullName>
    </submittedName>
</protein>
<dbReference type="Proteomes" id="UP000219435">
    <property type="component" value="Unassembled WGS sequence"/>
</dbReference>
<gene>
    <name evidence="1" type="ORF">SAMN05660748_3417</name>
</gene>
<evidence type="ECO:0000313" key="1">
    <source>
        <dbReference type="EMBL" id="SOC50658.1"/>
    </source>
</evidence>
<dbReference type="NCBIfam" id="TIGR03085">
    <property type="entry name" value="TIGR03085 family metal-binding protein"/>
    <property type="match status" value="1"/>
</dbReference>
<reference evidence="2" key="1">
    <citation type="submission" date="2017-08" db="EMBL/GenBank/DDBJ databases">
        <authorList>
            <person name="Varghese N."/>
            <person name="Submissions S."/>
        </authorList>
    </citation>
    <scope>NUCLEOTIDE SEQUENCE [LARGE SCALE GENOMIC DNA]</scope>
    <source>
        <strain evidence="2">DSM 4725</strain>
    </source>
</reference>
<accession>A0A285VAP8</accession>
<evidence type="ECO:0000313" key="2">
    <source>
        <dbReference type="Proteomes" id="UP000219435"/>
    </source>
</evidence>
<dbReference type="OrthoDB" id="3268903at2"/>
<dbReference type="InterPro" id="IPR017519">
    <property type="entry name" value="CHP03085"/>
</dbReference>
<proteinExistence type="predicted"/>
<dbReference type="NCBIfam" id="TIGR03083">
    <property type="entry name" value="maleylpyruvate isomerase family mycothiol-dependent enzyme"/>
    <property type="match status" value="1"/>
</dbReference>
<dbReference type="RefSeq" id="WP_097196458.1">
    <property type="nucleotide sequence ID" value="NZ_OBQI01000005.1"/>
</dbReference>
<keyword evidence="2" id="KW-1185">Reference proteome</keyword>
<dbReference type="SUPFAM" id="SSF109854">
    <property type="entry name" value="DinB/YfiT-like putative metalloenzymes"/>
    <property type="match status" value="1"/>
</dbReference>
<organism evidence="1 2">
    <name type="scientific">Blastococcus aggregatus</name>
    <dbReference type="NCBI Taxonomy" id="38502"/>
    <lineage>
        <taxon>Bacteria</taxon>
        <taxon>Bacillati</taxon>
        <taxon>Actinomycetota</taxon>
        <taxon>Actinomycetes</taxon>
        <taxon>Geodermatophilales</taxon>
        <taxon>Geodermatophilaceae</taxon>
        <taxon>Blastococcus</taxon>
    </lineage>
</organism>
<dbReference type="EMBL" id="OBQI01000005">
    <property type="protein sequence ID" value="SOC50658.1"/>
    <property type="molecule type" value="Genomic_DNA"/>
</dbReference>
<dbReference type="InterPro" id="IPR017517">
    <property type="entry name" value="Maleyloyr_isom"/>
</dbReference>
<dbReference type="AlphaFoldDB" id="A0A285VAP8"/>
<sequence length="204" mass="22398">MTSPATAGSLAAQERRSLADLLDELGPDAPTCCSGWSTAHLAAHLAVRDRRPDAMPGYALEMLPGLGRLGSWSHRVEDGARERLPYAELVDRVRTGPPRWSPLTWPGLDRLNDPEFAIHHEDVRRAQPGWAPRELPAAVQDRLWLPATLYARRGAGRGGVVLRRTDRPEVAARIGAGERTVEGEPLELLLWASGRRDVARVTTS</sequence>
<name>A0A285VAP8_9ACTN</name>
<dbReference type="InterPro" id="IPR034660">
    <property type="entry name" value="DinB/YfiT-like"/>
</dbReference>